<dbReference type="EMBL" id="MNAD01001205">
    <property type="protein sequence ID" value="OJT07263.1"/>
    <property type="molecule type" value="Genomic_DNA"/>
</dbReference>
<proteinExistence type="predicted"/>
<dbReference type="AlphaFoldDB" id="A0A1M2VIC2"/>
<keyword evidence="2" id="KW-1185">Reference proteome</keyword>
<name>A0A1M2VIC2_TRAPU</name>
<comment type="caution">
    <text evidence="1">The sequence shown here is derived from an EMBL/GenBank/DDBJ whole genome shotgun (WGS) entry which is preliminary data.</text>
</comment>
<evidence type="ECO:0000313" key="2">
    <source>
        <dbReference type="Proteomes" id="UP000184267"/>
    </source>
</evidence>
<reference evidence="1 2" key="1">
    <citation type="submission" date="2016-10" db="EMBL/GenBank/DDBJ databases">
        <title>Genome sequence of the basidiomycete white-rot fungus Trametes pubescens.</title>
        <authorList>
            <person name="Makela M.R."/>
            <person name="Granchi Z."/>
            <person name="Peng M."/>
            <person name="De Vries R.P."/>
            <person name="Grigoriev I."/>
            <person name="Riley R."/>
            <person name="Hilden K."/>
        </authorList>
    </citation>
    <scope>NUCLEOTIDE SEQUENCE [LARGE SCALE GENOMIC DNA]</scope>
    <source>
        <strain evidence="1 2">FBCC735</strain>
    </source>
</reference>
<organism evidence="1 2">
    <name type="scientific">Trametes pubescens</name>
    <name type="common">White-rot fungus</name>
    <dbReference type="NCBI Taxonomy" id="154538"/>
    <lineage>
        <taxon>Eukaryota</taxon>
        <taxon>Fungi</taxon>
        <taxon>Dikarya</taxon>
        <taxon>Basidiomycota</taxon>
        <taxon>Agaricomycotina</taxon>
        <taxon>Agaricomycetes</taxon>
        <taxon>Polyporales</taxon>
        <taxon>Polyporaceae</taxon>
        <taxon>Trametes</taxon>
    </lineage>
</organism>
<accession>A0A1M2VIC2</accession>
<dbReference type="Proteomes" id="UP000184267">
    <property type="component" value="Unassembled WGS sequence"/>
</dbReference>
<sequence length="275" mass="31536">MRCMANCLSVWNNIRPELVGMLEHHRKAREQEAFELKWRNRLHQLWVLYTTFLQKDWNIDLRKRTLPGWGDAVRLDCMRALLTAQEPQVDITPNEFAAIESEIFARGEEYKTRVGEELAHLLREKASVVSQPSNSTAKGRGKEILPPADNAFEEDLEALLDRPTALFRYDCAHAFSWAGLLEHWQQTLAYQSFSVWRVTVCECAATMERLLETLRLPDTARLSEIEALAASGEPVCTCGAGWQVYNGNTIKPAAKHYYRVHRLVRFTSNLFSPAD</sequence>
<dbReference type="STRING" id="154538.A0A1M2VIC2"/>
<gene>
    <name evidence="1" type="ORF">TRAPUB_1892</name>
</gene>
<protein>
    <submittedName>
        <fullName evidence="1">Uncharacterized protein</fullName>
    </submittedName>
</protein>
<evidence type="ECO:0000313" key="1">
    <source>
        <dbReference type="EMBL" id="OJT07263.1"/>
    </source>
</evidence>